<organism evidence="1 2">
    <name type="scientific">Fusarium oxysporum f. sp. cubense</name>
    <dbReference type="NCBI Taxonomy" id="61366"/>
    <lineage>
        <taxon>Eukaryota</taxon>
        <taxon>Fungi</taxon>
        <taxon>Dikarya</taxon>
        <taxon>Ascomycota</taxon>
        <taxon>Pezizomycotina</taxon>
        <taxon>Sordariomycetes</taxon>
        <taxon>Hypocreomycetidae</taxon>
        <taxon>Hypocreales</taxon>
        <taxon>Nectriaceae</taxon>
        <taxon>Fusarium</taxon>
        <taxon>Fusarium oxysporum species complex</taxon>
    </lineage>
</organism>
<comment type="caution">
    <text evidence="1">The sequence shown here is derived from an EMBL/GenBank/DDBJ whole genome shotgun (WGS) entry which is preliminary data.</text>
</comment>
<protein>
    <submittedName>
        <fullName evidence="1">Uncharacterized protein</fullName>
    </submittedName>
</protein>
<proteinExistence type="predicted"/>
<evidence type="ECO:0000313" key="1">
    <source>
        <dbReference type="EMBL" id="TXC09803.1"/>
    </source>
</evidence>
<accession>A0A5C6TGF3</accession>
<reference evidence="1 2" key="1">
    <citation type="submission" date="2019-07" db="EMBL/GenBank/DDBJ databases">
        <title>The First High-Quality Draft Genome Sequence of the Causal Agent of the Current Panama Disease Epidemic.</title>
        <authorList>
            <person name="Warmington R.J."/>
            <person name="Kay W."/>
            <person name="Jeffries A."/>
            <person name="Bebber D."/>
            <person name="Moore K."/>
            <person name="Studholme D.J."/>
        </authorList>
    </citation>
    <scope>NUCLEOTIDE SEQUENCE [LARGE SCALE GENOMIC DNA]</scope>
    <source>
        <strain evidence="1 2">TR4</strain>
    </source>
</reference>
<name>A0A5C6TGF3_FUSOC</name>
<dbReference type="Proteomes" id="UP000321331">
    <property type="component" value="Unassembled WGS sequence"/>
</dbReference>
<dbReference type="EMBL" id="VMNF01000004">
    <property type="protein sequence ID" value="TXC09803.1"/>
    <property type="molecule type" value="Genomic_DNA"/>
</dbReference>
<gene>
    <name evidence="1" type="ORF">FocTR4_00005988</name>
</gene>
<dbReference type="AlphaFoldDB" id="A0A5C6TGF3"/>
<sequence>MPQYTLTVKNNIASTLPQIDTSTVTWSDEYDIAASQDGFNNGSKYPSMYLPMLLTAEWGTWPQLIDWAENLNDDSQAQRGIRFVDREVNGWKISIYVSADGLQRREGRAKWQFGL</sequence>
<evidence type="ECO:0000313" key="2">
    <source>
        <dbReference type="Proteomes" id="UP000321331"/>
    </source>
</evidence>